<evidence type="ECO:0000313" key="4">
    <source>
        <dbReference type="Proteomes" id="UP001549320"/>
    </source>
</evidence>
<evidence type="ECO:0000256" key="1">
    <source>
        <dbReference type="SAM" id="MobiDB-lite"/>
    </source>
</evidence>
<dbReference type="Gene3D" id="3.30.160.160">
    <property type="entry name" value="YegP-like"/>
    <property type="match status" value="1"/>
</dbReference>
<accession>A0ABV2Q6S8</accession>
<dbReference type="Proteomes" id="UP001549320">
    <property type="component" value="Unassembled WGS sequence"/>
</dbReference>
<dbReference type="InterPro" id="IPR036913">
    <property type="entry name" value="YegP-like_sf"/>
</dbReference>
<dbReference type="InterPro" id="IPR010879">
    <property type="entry name" value="DUF1508"/>
</dbReference>
<organism evidence="3 4">
    <name type="scientific">Ottowia thiooxydans</name>
    <dbReference type="NCBI Taxonomy" id="219182"/>
    <lineage>
        <taxon>Bacteria</taxon>
        <taxon>Pseudomonadati</taxon>
        <taxon>Pseudomonadota</taxon>
        <taxon>Betaproteobacteria</taxon>
        <taxon>Burkholderiales</taxon>
        <taxon>Comamonadaceae</taxon>
        <taxon>Ottowia</taxon>
    </lineage>
</organism>
<evidence type="ECO:0000259" key="2">
    <source>
        <dbReference type="Pfam" id="PF07411"/>
    </source>
</evidence>
<keyword evidence="4" id="KW-1185">Reference proteome</keyword>
<name>A0ABV2Q6S8_9BURK</name>
<protein>
    <submittedName>
        <fullName evidence="3">Uncharacterized protein YegP (UPF0339 family)</fullName>
    </submittedName>
</protein>
<dbReference type="RefSeq" id="WP_354442304.1">
    <property type="nucleotide sequence ID" value="NZ_JBEPSH010000002.1"/>
</dbReference>
<feature type="domain" description="DUF1508" evidence="2">
    <location>
        <begin position="10"/>
        <end position="55"/>
    </location>
</feature>
<evidence type="ECO:0000313" key="3">
    <source>
        <dbReference type="EMBL" id="MET4576297.1"/>
    </source>
</evidence>
<reference evidence="3 4" key="1">
    <citation type="submission" date="2024-06" db="EMBL/GenBank/DDBJ databases">
        <title>Sorghum-associated microbial communities from plants grown in Nebraska, USA.</title>
        <authorList>
            <person name="Schachtman D."/>
        </authorList>
    </citation>
    <scope>NUCLEOTIDE SEQUENCE [LARGE SCALE GENOMIC DNA]</scope>
    <source>
        <strain evidence="3 4">2709</strain>
    </source>
</reference>
<gene>
    <name evidence="3" type="ORF">ABIE13_001397</name>
</gene>
<sequence>MTPVFKIFMDSQGAWQWQLRAADGQVMATCGQGFTDQQSCLKSVDFVRTVAPLAQADILDSPGTNEMDGGEFLGRQLT</sequence>
<comment type="caution">
    <text evidence="3">The sequence shown here is derived from an EMBL/GenBank/DDBJ whole genome shotgun (WGS) entry which is preliminary data.</text>
</comment>
<dbReference type="Pfam" id="PF07411">
    <property type="entry name" value="DUF1508"/>
    <property type="match status" value="1"/>
</dbReference>
<dbReference type="EMBL" id="JBEPSH010000002">
    <property type="protein sequence ID" value="MET4576297.1"/>
    <property type="molecule type" value="Genomic_DNA"/>
</dbReference>
<feature type="region of interest" description="Disordered" evidence="1">
    <location>
        <begin position="59"/>
        <end position="78"/>
    </location>
</feature>
<dbReference type="SUPFAM" id="SSF160113">
    <property type="entry name" value="YegP-like"/>
    <property type="match status" value="1"/>
</dbReference>
<proteinExistence type="predicted"/>